<dbReference type="Proteomes" id="UP000036987">
    <property type="component" value="Unassembled WGS sequence"/>
</dbReference>
<evidence type="ECO:0000256" key="1">
    <source>
        <dbReference type="ARBA" id="ARBA00005510"/>
    </source>
</evidence>
<feature type="domain" description="BHLH" evidence="6">
    <location>
        <begin position="44"/>
        <end position="101"/>
    </location>
</feature>
<dbReference type="GO" id="GO:0000976">
    <property type="term" value="F:transcription cis-regulatory region binding"/>
    <property type="evidence" value="ECO:0000318"/>
    <property type="project" value="GO_Central"/>
</dbReference>
<evidence type="ECO:0000313" key="8">
    <source>
        <dbReference type="Proteomes" id="UP000036987"/>
    </source>
</evidence>
<dbReference type="InterPro" id="IPR045084">
    <property type="entry name" value="AIB/MYC-like"/>
</dbReference>
<evidence type="ECO:0000256" key="3">
    <source>
        <dbReference type="ARBA" id="ARBA00023163"/>
    </source>
</evidence>
<keyword evidence="5" id="KW-0812">Transmembrane</keyword>
<keyword evidence="8" id="KW-1185">Reference proteome</keyword>
<dbReference type="GO" id="GO:0005634">
    <property type="term" value="C:nucleus"/>
    <property type="evidence" value="ECO:0000318"/>
    <property type="project" value="GO_Central"/>
</dbReference>
<dbReference type="PANTHER" id="PTHR11514:SF43">
    <property type="entry name" value="TRANSCRIPTION FACTOR MYC2"/>
    <property type="match status" value="1"/>
</dbReference>
<name>A0A0K9PWF0_ZOSMR</name>
<comment type="similarity">
    <text evidence="1">Belongs to the bHLH protein family.</text>
</comment>
<feature type="transmembrane region" description="Helical" evidence="5">
    <location>
        <begin position="12"/>
        <end position="33"/>
    </location>
</feature>
<dbReference type="STRING" id="29655.A0A0K9PWF0"/>
<protein>
    <recommendedName>
        <fullName evidence="4">Transcription factor</fullName>
        <shortName evidence="4">bHLH transcription factor</shortName>
    </recommendedName>
    <alternativeName>
        <fullName evidence="4">Basic helix-loop-helix protein</fullName>
    </alternativeName>
</protein>
<dbReference type="InterPro" id="IPR036638">
    <property type="entry name" value="HLH_DNA-bd_sf"/>
</dbReference>
<organism evidence="7 8">
    <name type="scientific">Zostera marina</name>
    <name type="common">Eelgrass</name>
    <dbReference type="NCBI Taxonomy" id="29655"/>
    <lineage>
        <taxon>Eukaryota</taxon>
        <taxon>Viridiplantae</taxon>
        <taxon>Streptophyta</taxon>
        <taxon>Embryophyta</taxon>
        <taxon>Tracheophyta</taxon>
        <taxon>Spermatophyta</taxon>
        <taxon>Magnoliopsida</taxon>
        <taxon>Liliopsida</taxon>
        <taxon>Zosteraceae</taxon>
        <taxon>Zostera</taxon>
    </lineage>
</organism>
<accession>A0A0K9PWF0</accession>
<dbReference type="InterPro" id="IPR011598">
    <property type="entry name" value="bHLH_dom"/>
</dbReference>
<comment type="caution">
    <text evidence="7">The sequence shown here is derived from an EMBL/GenBank/DDBJ whole genome shotgun (WGS) entry which is preliminary data.</text>
</comment>
<dbReference type="SMART" id="SM00353">
    <property type="entry name" value="HLH"/>
    <property type="match status" value="1"/>
</dbReference>
<evidence type="ECO:0000313" key="7">
    <source>
        <dbReference type="EMBL" id="KMZ73259.1"/>
    </source>
</evidence>
<gene>
    <name evidence="7" type="ORF">ZOSMA_14G00200</name>
</gene>
<dbReference type="EMBL" id="LFYR01000585">
    <property type="protein sequence ID" value="KMZ73259.1"/>
    <property type="molecule type" value="Genomic_DNA"/>
</dbReference>
<evidence type="ECO:0000256" key="2">
    <source>
        <dbReference type="ARBA" id="ARBA00023015"/>
    </source>
</evidence>
<dbReference type="GO" id="GO:0006355">
    <property type="term" value="P:regulation of DNA-templated transcription"/>
    <property type="evidence" value="ECO:0000318"/>
    <property type="project" value="GO_Central"/>
</dbReference>
<dbReference type="OrthoDB" id="691089at2759"/>
<evidence type="ECO:0000259" key="6">
    <source>
        <dbReference type="PROSITE" id="PS50888"/>
    </source>
</evidence>
<dbReference type="GO" id="GO:0046983">
    <property type="term" value="F:protein dimerization activity"/>
    <property type="evidence" value="ECO:0007669"/>
    <property type="project" value="InterPro"/>
</dbReference>
<keyword evidence="5" id="KW-0472">Membrane</keyword>
<dbReference type="PROSITE" id="PS50888">
    <property type="entry name" value="BHLH"/>
    <property type="match status" value="1"/>
</dbReference>
<dbReference type="GO" id="GO:0003700">
    <property type="term" value="F:DNA-binding transcription factor activity"/>
    <property type="evidence" value="ECO:0000318"/>
    <property type="project" value="GO_Central"/>
</dbReference>
<proteinExistence type="inferred from homology"/>
<evidence type="ECO:0000256" key="4">
    <source>
        <dbReference type="RuleBase" id="RU369104"/>
    </source>
</evidence>
<dbReference type="SUPFAM" id="SSF47459">
    <property type="entry name" value="HLH, helix-loop-helix DNA-binding domain"/>
    <property type="match status" value="1"/>
</dbReference>
<keyword evidence="4" id="KW-0539">Nucleus</keyword>
<comment type="subcellular location">
    <subcellularLocation>
        <location evidence="4">Nucleus</location>
    </subcellularLocation>
</comment>
<dbReference type="Pfam" id="PF00010">
    <property type="entry name" value="HLH"/>
    <property type="match status" value="1"/>
</dbReference>
<dbReference type="Gene3D" id="4.10.280.10">
    <property type="entry name" value="Helix-loop-helix DNA-binding domain"/>
    <property type="match status" value="1"/>
</dbReference>
<dbReference type="PANTHER" id="PTHR11514">
    <property type="entry name" value="MYC"/>
    <property type="match status" value="1"/>
</dbReference>
<sequence>MGLTHVGDMLILLILYIFTLNFHISVDLIPLIMSSPFLLASLKITPITHTDVERRRREKLSKLFIALRHVVQTNKSSSQIIKRSTIKTLVLEDAVAVINELKTNITALEFEGEILRSQIKSPERIDKIEKMGVMEHKLLNIEVTKVGKDVMLIRMQSDKMNHPAARLMTVLKELDFEIGFASLSVIENITIQHVTILMSDTTDRILYTKDQLVTVLNAKLVRFH</sequence>
<reference evidence="8" key="1">
    <citation type="journal article" date="2016" name="Nature">
        <title>The genome of the seagrass Zostera marina reveals angiosperm adaptation to the sea.</title>
        <authorList>
            <person name="Olsen J.L."/>
            <person name="Rouze P."/>
            <person name="Verhelst B."/>
            <person name="Lin Y.-C."/>
            <person name="Bayer T."/>
            <person name="Collen J."/>
            <person name="Dattolo E."/>
            <person name="De Paoli E."/>
            <person name="Dittami S."/>
            <person name="Maumus F."/>
            <person name="Michel G."/>
            <person name="Kersting A."/>
            <person name="Lauritano C."/>
            <person name="Lohaus R."/>
            <person name="Toepel M."/>
            <person name="Tonon T."/>
            <person name="Vanneste K."/>
            <person name="Amirebrahimi M."/>
            <person name="Brakel J."/>
            <person name="Bostroem C."/>
            <person name="Chovatia M."/>
            <person name="Grimwood J."/>
            <person name="Jenkins J.W."/>
            <person name="Jueterbock A."/>
            <person name="Mraz A."/>
            <person name="Stam W.T."/>
            <person name="Tice H."/>
            <person name="Bornberg-Bauer E."/>
            <person name="Green P.J."/>
            <person name="Pearson G.A."/>
            <person name="Procaccini G."/>
            <person name="Duarte C.M."/>
            <person name="Schmutz J."/>
            <person name="Reusch T.B.H."/>
            <person name="Van de Peer Y."/>
        </authorList>
    </citation>
    <scope>NUCLEOTIDE SEQUENCE [LARGE SCALE GENOMIC DNA]</scope>
    <source>
        <strain evidence="8">cv. Finnish</strain>
    </source>
</reference>
<keyword evidence="2 4" id="KW-0805">Transcription regulation</keyword>
<dbReference type="AlphaFoldDB" id="A0A0K9PWF0"/>
<keyword evidence="3 4" id="KW-0804">Transcription</keyword>
<keyword evidence="5" id="KW-1133">Transmembrane helix</keyword>
<evidence type="ECO:0000256" key="5">
    <source>
        <dbReference type="SAM" id="Phobius"/>
    </source>
</evidence>